<dbReference type="AlphaFoldDB" id="I4B373"/>
<dbReference type="Proteomes" id="UP000006048">
    <property type="component" value="Chromosome"/>
</dbReference>
<dbReference type="Gene3D" id="3.90.930.1">
    <property type="match status" value="1"/>
</dbReference>
<keyword evidence="1" id="KW-0732">Signal</keyword>
<gene>
    <name evidence="2" type="ordered locus">Turpa_1081</name>
</gene>
<dbReference type="HOGENOM" id="CLU_114981_0_0_12"/>
<reference evidence="2 3" key="1">
    <citation type="submission" date="2012-06" db="EMBL/GenBank/DDBJ databases">
        <title>The complete chromosome of genome of Turneriella parva DSM 21527.</title>
        <authorList>
            <consortium name="US DOE Joint Genome Institute (JGI-PGF)"/>
            <person name="Lucas S."/>
            <person name="Han J."/>
            <person name="Lapidus A."/>
            <person name="Bruce D."/>
            <person name="Goodwin L."/>
            <person name="Pitluck S."/>
            <person name="Peters L."/>
            <person name="Kyrpides N."/>
            <person name="Mavromatis K."/>
            <person name="Ivanova N."/>
            <person name="Mikhailova N."/>
            <person name="Chertkov O."/>
            <person name="Detter J.C."/>
            <person name="Tapia R."/>
            <person name="Han C."/>
            <person name="Land M."/>
            <person name="Hauser L."/>
            <person name="Markowitz V."/>
            <person name="Cheng J.-F."/>
            <person name="Hugenholtz P."/>
            <person name="Woyke T."/>
            <person name="Wu D."/>
            <person name="Gronow S."/>
            <person name="Wellnitz S."/>
            <person name="Brambilla E."/>
            <person name="Klenk H.-P."/>
            <person name="Eisen J.A."/>
        </authorList>
    </citation>
    <scope>NUCLEOTIDE SEQUENCE [LARGE SCALE GENOMIC DNA]</scope>
    <source>
        <strain evidence="3">ATCC BAA-1111 / DSM 21527 / NCTC 11395 / H</strain>
    </source>
</reference>
<dbReference type="STRING" id="869212.Turpa_1081"/>
<dbReference type="OrthoDB" id="336989at2"/>
<organism evidence="2 3">
    <name type="scientific">Turneriella parva (strain ATCC BAA-1111 / DSM 21527 / NCTC 11395 / H)</name>
    <name type="common">Leptospira parva</name>
    <dbReference type="NCBI Taxonomy" id="869212"/>
    <lineage>
        <taxon>Bacteria</taxon>
        <taxon>Pseudomonadati</taxon>
        <taxon>Spirochaetota</taxon>
        <taxon>Spirochaetia</taxon>
        <taxon>Leptospirales</taxon>
        <taxon>Leptospiraceae</taxon>
        <taxon>Turneriella</taxon>
    </lineage>
</organism>
<feature type="signal peptide" evidence="1">
    <location>
        <begin position="1"/>
        <end position="29"/>
    </location>
</feature>
<dbReference type="RefSeq" id="WP_014802247.1">
    <property type="nucleotide sequence ID" value="NC_018020.1"/>
</dbReference>
<sequence length="207" mass="22834">MKVKVSFYTRFSHAILCGLLLLLAGGPAACSKTIEGSDPRISVSGGRLLLAGEPFSGILRQAIGDGSEIRMTPYQNGLEHGRLTVRKNKQLVEERVYEQGKKHGTHKGWHANGNLRFVSTFAHGEYVGDQFTYHDNGQVFEYKKYSPEGKLLVSKIFRQTGQIYTSQAFTAEGAAYGLPGSKLCNPVTQEKAKLQQNQSLTEKDVPL</sequence>
<keyword evidence="3" id="KW-1185">Reference proteome</keyword>
<protein>
    <recommendedName>
        <fullName evidence="4">MORN variant repeat-containing protein</fullName>
    </recommendedName>
</protein>
<evidence type="ECO:0000256" key="1">
    <source>
        <dbReference type="SAM" id="SignalP"/>
    </source>
</evidence>
<proteinExistence type="predicted"/>
<accession>I4B373</accession>
<dbReference type="SUPFAM" id="SSF82185">
    <property type="entry name" value="Histone H3 K4-specific methyltransferase SET7/9 N-terminal domain"/>
    <property type="match status" value="1"/>
</dbReference>
<evidence type="ECO:0000313" key="3">
    <source>
        <dbReference type="Proteomes" id="UP000006048"/>
    </source>
</evidence>
<name>I4B373_TURPD</name>
<evidence type="ECO:0000313" key="2">
    <source>
        <dbReference type="EMBL" id="AFM11730.1"/>
    </source>
</evidence>
<feature type="chain" id="PRO_5003686400" description="MORN variant repeat-containing protein" evidence="1">
    <location>
        <begin position="30"/>
        <end position="207"/>
    </location>
</feature>
<dbReference type="EMBL" id="CP002959">
    <property type="protein sequence ID" value="AFM11730.1"/>
    <property type="molecule type" value="Genomic_DNA"/>
</dbReference>
<evidence type="ECO:0008006" key="4">
    <source>
        <dbReference type="Google" id="ProtNLM"/>
    </source>
</evidence>
<dbReference type="KEGG" id="tpx:Turpa_1081"/>